<feature type="compositionally biased region" description="Polar residues" evidence="1">
    <location>
        <begin position="68"/>
        <end position="86"/>
    </location>
</feature>
<evidence type="ECO:0000256" key="1">
    <source>
        <dbReference type="SAM" id="MobiDB-lite"/>
    </source>
</evidence>
<accession>A0A7S3FY01</accession>
<reference evidence="2" key="1">
    <citation type="submission" date="2021-01" db="EMBL/GenBank/DDBJ databases">
        <authorList>
            <person name="Corre E."/>
            <person name="Pelletier E."/>
            <person name="Niang G."/>
            <person name="Scheremetjew M."/>
            <person name="Finn R."/>
            <person name="Kale V."/>
            <person name="Holt S."/>
            <person name="Cochrane G."/>
            <person name="Meng A."/>
            <person name="Brown T."/>
            <person name="Cohen L."/>
        </authorList>
    </citation>
    <scope>NUCLEOTIDE SEQUENCE</scope>
    <source>
        <strain evidence="2">Ras09</strain>
    </source>
</reference>
<organism evidence="2">
    <name type="scientific">Strombidium rassoulzadegani</name>
    <dbReference type="NCBI Taxonomy" id="1082188"/>
    <lineage>
        <taxon>Eukaryota</taxon>
        <taxon>Sar</taxon>
        <taxon>Alveolata</taxon>
        <taxon>Ciliophora</taxon>
        <taxon>Intramacronucleata</taxon>
        <taxon>Spirotrichea</taxon>
        <taxon>Oligotrichia</taxon>
        <taxon>Strombidiidae</taxon>
        <taxon>Strombidium</taxon>
    </lineage>
</organism>
<protein>
    <submittedName>
        <fullName evidence="2">Uncharacterized protein</fullName>
    </submittedName>
</protein>
<evidence type="ECO:0000313" key="2">
    <source>
        <dbReference type="EMBL" id="CAE0237533.1"/>
    </source>
</evidence>
<feature type="region of interest" description="Disordered" evidence="1">
    <location>
        <begin position="68"/>
        <end position="113"/>
    </location>
</feature>
<name>A0A7S3FY01_9SPIT</name>
<dbReference type="AlphaFoldDB" id="A0A7S3FY01"/>
<sequence>MSPLYYDKRDAEGAVGHLVNESVVRWQREQGMVDDITIIVAYLNQGRLPPSNKAQIVAAASSTKKISQMSALKESQNKNSSESQMPVSPPSGATDLNAVRMSRLNDSDPSMQP</sequence>
<proteinExistence type="predicted"/>
<dbReference type="EMBL" id="HBIA01018828">
    <property type="protein sequence ID" value="CAE0237533.1"/>
    <property type="molecule type" value="Transcribed_RNA"/>
</dbReference>
<gene>
    <name evidence="2" type="ORF">SRAS04492_LOCUS9342</name>
</gene>